<dbReference type="Gene3D" id="2.40.30.70">
    <property type="entry name" value="YaeB-like"/>
    <property type="match status" value="1"/>
</dbReference>
<keyword evidence="1" id="KW-0949">S-adenosyl-L-methionine</keyword>
<dbReference type="CDD" id="cd09281">
    <property type="entry name" value="UPF0066"/>
    <property type="match status" value="1"/>
</dbReference>
<name>A0A1W1DH32_9ZZZZ</name>
<dbReference type="SUPFAM" id="SSF118196">
    <property type="entry name" value="YaeB-like"/>
    <property type="match status" value="1"/>
</dbReference>
<dbReference type="InterPro" id="IPR036413">
    <property type="entry name" value="YaeB-like_sf"/>
</dbReference>
<dbReference type="InterPro" id="IPR023370">
    <property type="entry name" value="TrmO-like_N"/>
</dbReference>
<dbReference type="NCBIfam" id="TIGR00104">
    <property type="entry name" value="tRNA_TsaA"/>
    <property type="match status" value="1"/>
</dbReference>
<dbReference type="InterPro" id="IPR040372">
    <property type="entry name" value="YaeB-like"/>
</dbReference>
<dbReference type="PANTHER" id="PTHR12818">
    <property type="entry name" value="TRNA (ADENINE(37)-N6)-METHYLTRANSFERASE"/>
    <property type="match status" value="1"/>
</dbReference>
<reference evidence="4" key="1">
    <citation type="submission" date="2016-10" db="EMBL/GenBank/DDBJ databases">
        <authorList>
            <person name="de Groot N.N."/>
        </authorList>
    </citation>
    <scope>NUCLEOTIDE SEQUENCE</scope>
</reference>
<accession>A0A1W1DH32</accession>
<sequence length="139" mass="15344">MLVETQFSLNTIGVIHSSLKTTQDSPPDGKHALQEATLEIFPNYCLALSGMHELNHIVVCYWLHQADREVLRVYPRGDTSKEMIGVFCNRSPLRPNPIAISSVEVIEVGVNKILVRGLDAIDGTPIIDIKSVSSNYDGI</sequence>
<dbReference type="EMBL" id="FPHU01000084">
    <property type="protein sequence ID" value="SFV80517.1"/>
    <property type="molecule type" value="Genomic_DNA"/>
</dbReference>
<dbReference type="InterPro" id="IPR036414">
    <property type="entry name" value="YaeB_N_sf"/>
</dbReference>
<comment type="similarity">
    <text evidence="2">Belongs to the tRNA methyltransferase O family.</text>
</comment>
<evidence type="ECO:0000256" key="2">
    <source>
        <dbReference type="ARBA" id="ARBA00033753"/>
    </source>
</evidence>
<proteinExistence type="inferred from homology"/>
<feature type="domain" description="TsaA-like" evidence="3">
    <location>
        <begin position="9"/>
        <end position="139"/>
    </location>
</feature>
<evidence type="ECO:0000313" key="4">
    <source>
        <dbReference type="EMBL" id="SFV80517.1"/>
    </source>
</evidence>
<dbReference type="Pfam" id="PF01980">
    <property type="entry name" value="TrmO_N"/>
    <property type="match status" value="1"/>
</dbReference>
<organism evidence="4">
    <name type="scientific">hydrothermal vent metagenome</name>
    <dbReference type="NCBI Taxonomy" id="652676"/>
    <lineage>
        <taxon>unclassified sequences</taxon>
        <taxon>metagenomes</taxon>
        <taxon>ecological metagenomes</taxon>
    </lineage>
</organism>
<protein>
    <submittedName>
        <fullName evidence="4">COG1720: Uncharacterized conserved protein</fullName>
    </submittedName>
</protein>
<dbReference type="PANTHER" id="PTHR12818:SF0">
    <property type="entry name" value="TRNA (ADENINE(37)-N6)-METHYLTRANSFERASE"/>
    <property type="match status" value="1"/>
</dbReference>
<evidence type="ECO:0000256" key="1">
    <source>
        <dbReference type="ARBA" id="ARBA00022691"/>
    </source>
</evidence>
<evidence type="ECO:0000259" key="3">
    <source>
        <dbReference type="PROSITE" id="PS51668"/>
    </source>
</evidence>
<dbReference type="AlphaFoldDB" id="A0A1W1DH32"/>
<gene>
    <name evidence="4" type="ORF">MNB_SUP05-13-649</name>
</gene>
<dbReference type="PROSITE" id="PS51668">
    <property type="entry name" value="TSAA_2"/>
    <property type="match status" value="1"/>
</dbReference>